<protein>
    <submittedName>
        <fullName evidence="3">Aa3-type cytochrome c oxidase subunit IV</fullName>
    </submittedName>
</protein>
<dbReference type="Proteomes" id="UP000234479">
    <property type="component" value="Unassembled WGS sequence"/>
</dbReference>
<dbReference type="RefSeq" id="WP_101717176.1">
    <property type="nucleotide sequence ID" value="NZ_PJRS01000011.1"/>
</dbReference>
<comment type="caution">
    <text evidence="3">The sequence shown here is derived from an EMBL/GenBank/DDBJ whole genome shotgun (WGS) entry which is preliminary data.</text>
</comment>
<dbReference type="EMBL" id="PJRS01000011">
    <property type="protein sequence ID" value="PLR27979.1"/>
    <property type="molecule type" value="Genomic_DNA"/>
</dbReference>
<keyword evidence="1" id="KW-0472">Membrane</keyword>
<dbReference type="SUPFAM" id="SSF81469">
    <property type="entry name" value="Bacterial aa3 type cytochrome c oxidase subunit IV"/>
    <property type="match status" value="1"/>
</dbReference>
<dbReference type="Gene3D" id="1.20.5.160">
    <property type="entry name" value="Bacterial aa3 type cytochrome c oxidase subunit IV"/>
    <property type="match status" value="1"/>
</dbReference>
<dbReference type="InterPro" id="IPR036596">
    <property type="entry name" value="Cyt-C_aa3_sf"/>
</dbReference>
<feature type="domain" description="Cytochrome c oxidase subunit IV bacterial aa3 type" evidence="2">
    <location>
        <begin position="8"/>
        <end position="47"/>
    </location>
</feature>
<evidence type="ECO:0000256" key="1">
    <source>
        <dbReference type="SAM" id="Phobius"/>
    </source>
</evidence>
<feature type="transmembrane region" description="Helical" evidence="1">
    <location>
        <begin position="31"/>
        <end position="47"/>
    </location>
</feature>
<organism evidence="3 4">
    <name type="scientific">Caulobacter zeae</name>
    <dbReference type="NCBI Taxonomy" id="2055137"/>
    <lineage>
        <taxon>Bacteria</taxon>
        <taxon>Pseudomonadati</taxon>
        <taxon>Pseudomonadota</taxon>
        <taxon>Alphaproteobacteria</taxon>
        <taxon>Caulobacterales</taxon>
        <taxon>Caulobacteraceae</taxon>
        <taxon>Caulobacter</taxon>
    </lineage>
</organism>
<dbReference type="OrthoDB" id="7190773at2"/>
<sequence length="79" mass="8352">MGNQASDYHRGEMDIHEQAATYDAFGKMTKWGSLAVAVLVTFFTLLFCTPAGFIASAGVAVVMAALGVVFLREKAAAAH</sequence>
<keyword evidence="4" id="KW-1185">Reference proteome</keyword>
<name>A0A2N5DPJ8_9CAUL</name>
<evidence type="ECO:0000313" key="4">
    <source>
        <dbReference type="Proteomes" id="UP000234479"/>
    </source>
</evidence>
<evidence type="ECO:0000313" key="3">
    <source>
        <dbReference type="EMBL" id="PLR27979.1"/>
    </source>
</evidence>
<proteinExistence type="predicted"/>
<keyword evidence="1" id="KW-0812">Transmembrane</keyword>
<dbReference type="InterPro" id="IPR012422">
    <property type="entry name" value="Cyt_c_oxidase_su4_bac-aa3"/>
</dbReference>
<evidence type="ECO:0000259" key="2">
    <source>
        <dbReference type="Pfam" id="PF07835"/>
    </source>
</evidence>
<dbReference type="AlphaFoldDB" id="A0A2N5DPJ8"/>
<reference evidence="3 4" key="1">
    <citation type="submission" date="2017-12" db="EMBL/GenBank/DDBJ databases">
        <title>The genome sequence of Caulobacter sp. 410.</title>
        <authorList>
            <person name="Gao J."/>
            <person name="Mao X."/>
            <person name="Sun J."/>
        </authorList>
    </citation>
    <scope>NUCLEOTIDE SEQUENCE [LARGE SCALE GENOMIC DNA]</scope>
    <source>
        <strain evidence="3 4">410</strain>
    </source>
</reference>
<keyword evidence="1" id="KW-1133">Transmembrane helix</keyword>
<accession>A0A2N5DPJ8</accession>
<gene>
    <name evidence="3" type="ORF">SGCZBJ_06425</name>
</gene>
<feature type="transmembrane region" description="Helical" evidence="1">
    <location>
        <begin position="53"/>
        <end position="71"/>
    </location>
</feature>
<dbReference type="Pfam" id="PF07835">
    <property type="entry name" value="COX4_pro_2"/>
    <property type="match status" value="1"/>
</dbReference>